<evidence type="ECO:0000313" key="2">
    <source>
        <dbReference type="Proteomes" id="UP000236413"/>
    </source>
</evidence>
<dbReference type="RefSeq" id="WP_109739180.1">
    <property type="nucleotide sequence ID" value="NZ_PPEG02000011.1"/>
</dbReference>
<proteinExistence type="predicted"/>
<sequence length="619" mass="63937">MKKMLIILTYGVSSLMLGQVGINTETPHPSSDLELGSANKALYLNRVGNPEINITSPQNGMILYDTSKKCVRAYQADAWSDCFGSIVQGPGTITALDCASATHTGTLINNGTQYNSGIETAIPYTDGNGGSYSSININSTGVTGLVASLTAGNFNNGNGTLVFQITGTPSGAGNAVFTISIAGQSCSFTRFVEPDTPIIGTVVTLDCNAKLSPTAIFVEQSYNGQLKIPYTGGNGGTYDAHSFTTKGLTFTRNAGNFSTGNGEIIYTVSGTPSSTGAIILTDINFGGQACTSMNVGVVTGFTLYCGTGSYQPLLNPDTMTAGQLYTGIYTIKYFTTAGGFYAGTAYPAESFTINGLTFSRSAGTFVGGTVTDIVYNVSGSPTNSGNMNITVNLADQSCTIVKYVEGLVASVTNLRCSAAYHSGELIDGSTYTDNSVITLVPYVGGNGGSYAGISINSTGVTGLTATIEGGTLNNGNGNFVFKITGTPSKAGTATFTITIAGKTCSFDRMVAINSGSGRITSCRLSMILGVEPIKVGTYTSHNSVRIAYEGGNGDNYAGQYVDAEIVNGLKAVLQPGTFNNGSGYVEYHLMGNPTHAGNATYNLNLGGSSCSFSIPVSNP</sequence>
<evidence type="ECO:0000313" key="1">
    <source>
        <dbReference type="EMBL" id="PWN58390.1"/>
    </source>
</evidence>
<dbReference type="Proteomes" id="UP000236413">
    <property type="component" value="Unassembled WGS sequence"/>
</dbReference>
<dbReference type="EMBL" id="PPEG02000011">
    <property type="protein sequence ID" value="PWN58390.1"/>
    <property type="molecule type" value="Genomic_DNA"/>
</dbReference>
<gene>
    <name evidence="1" type="ORF">C1634_022825</name>
</gene>
<comment type="caution">
    <text evidence="1">The sequence shown here is derived from an EMBL/GenBank/DDBJ whole genome shotgun (WGS) entry which is preliminary data.</text>
</comment>
<name>A0A316WIW6_9FLAO</name>
<accession>A0A316WIW6</accession>
<protein>
    <submittedName>
        <fullName evidence="1">Uncharacterized protein</fullName>
    </submittedName>
</protein>
<dbReference type="AlphaFoldDB" id="A0A316WIW6"/>
<reference evidence="1 2" key="1">
    <citation type="submission" date="2018-04" db="EMBL/GenBank/DDBJ databases">
        <title>Chryseobacterium oncorhynchi 701B-08T from rainbow trout, and Chryseobacterium viscerum 687B-08T from diseased fish.</title>
        <authorList>
            <person name="Jeong J.-J."/>
            <person name="Lee Y.J."/>
            <person name="Pathiraja D."/>
            <person name="Park B."/>
            <person name="Choi I.-G."/>
            <person name="Kim K.D."/>
        </authorList>
    </citation>
    <scope>NUCLEOTIDE SEQUENCE [LARGE SCALE GENOMIC DNA]</scope>
    <source>
        <strain evidence="1 2">687B-08</strain>
    </source>
</reference>
<organism evidence="1 2">
    <name type="scientific">Chryseobacterium viscerum</name>
    <dbReference type="NCBI Taxonomy" id="1037377"/>
    <lineage>
        <taxon>Bacteria</taxon>
        <taxon>Pseudomonadati</taxon>
        <taxon>Bacteroidota</taxon>
        <taxon>Flavobacteriia</taxon>
        <taxon>Flavobacteriales</taxon>
        <taxon>Weeksellaceae</taxon>
        <taxon>Chryseobacterium group</taxon>
        <taxon>Chryseobacterium</taxon>
    </lineage>
</organism>